<accession>A0A8J8CEK1</accession>
<dbReference type="EMBL" id="JAHEAC010000088">
    <property type="protein sequence ID" value="MBX8644697.1"/>
    <property type="molecule type" value="Genomic_DNA"/>
</dbReference>
<evidence type="ECO:0000313" key="2">
    <source>
        <dbReference type="EMBL" id="MBX8632009.1"/>
    </source>
</evidence>
<evidence type="ECO:0000313" key="3">
    <source>
        <dbReference type="EMBL" id="MBX8644697.1"/>
    </source>
</evidence>
<dbReference type="AlphaFoldDB" id="A0A8J8CEK1"/>
<dbReference type="Gene3D" id="1.20.58.2140">
    <property type="match status" value="1"/>
</dbReference>
<feature type="binding site" evidence="1">
    <location>
        <position position="93"/>
    </location>
    <ligand>
        <name>Mg(2+)</name>
        <dbReference type="ChEBI" id="CHEBI:18420"/>
    </ligand>
</feature>
<dbReference type="Proteomes" id="UP000716004">
    <property type="component" value="Unassembled WGS sequence"/>
</dbReference>
<dbReference type="SUPFAM" id="SSF74784">
    <property type="entry name" value="Translin"/>
    <property type="match status" value="1"/>
</dbReference>
<evidence type="ECO:0000313" key="4">
    <source>
        <dbReference type="Proteomes" id="UP000750197"/>
    </source>
</evidence>
<name>A0A8J8CEK1_9ARCH</name>
<organism evidence="3 4">
    <name type="scientific">Candidatus Sysuiplasma superficiale</name>
    <dbReference type="NCBI Taxonomy" id="2823368"/>
    <lineage>
        <taxon>Archaea</taxon>
        <taxon>Methanobacteriati</taxon>
        <taxon>Thermoplasmatota</taxon>
        <taxon>Thermoplasmata</taxon>
        <taxon>Candidatus Sysuiplasmatales</taxon>
        <taxon>Candidatus Sysuiplasmataceae</taxon>
        <taxon>Candidatus Sysuiplasma</taxon>
    </lineage>
</organism>
<dbReference type="CDD" id="cd14820">
    <property type="entry name" value="TRAX"/>
    <property type="match status" value="1"/>
</dbReference>
<evidence type="ECO:0008006" key="5">
    <source>
        <dbReference type="Google" id="ProtNLM"/>
    </source>
</evidence>
<dbReference type="InterPro" id="IPR036081">
    <property type="entry name" value="Translin_sf"/>
</dbReference>
<comment type="caution">
    <text evidence="3">The sequence shown here is derived from an EMBL/GenBank/DDBJ whole genome shotgun (WGS) entry which is preliminary data.</text>
</comment>
<protein>
    <recommendedName>
        <fullName evidence="5">Translin family protein</fullName>
    </recommendedName>
</protein>
<keyword evidence="1" id="KW-0479">Metal-binding</keyword>
<dbReference type="Proteomes" id="UP000750197">
    <property type="component" value="Unassembled WGS sequence"/>
</dbReference>
<dbReference type="PANTHER" id="PTHR10741">
    <property type="entry name" value="TRANSLIN AND TRANSLIN ASSOCIATED PROTEIN X"/>
    <property type="match status" value="1"/>
</dbReference>
<proteinExistence type="predicted"/>
<dbReference type="GO" id="GO:0046872">
    <property type="term" value="F:metal ion binding"/>
    <property type="evidence" value="ECO:0007669"/>
    <property type="project" value="UniProtKB-KW"/>
</dbReference>
<dbReference type="EMBL" id="JAGVSJ010000012">
    <property type="protein sequence ID" value="MBX8632009.1"/>
    <property type="molecule type" value="Genomic_DNA"/>
</dbReference>
<dbReference type="InterPro" id="IPR002848">
    <property type="entry name" value="Translin_fam"/>
</dbReference>
<keyword evidence="1" id="KW-0460">Magnesium</keyword>
<evidence type="ECO:0000256" key="1">
    <source>
        <dbReference type="PIRSR" id="PIRSR602848-1"/>
    </source>
</evidence>
<dbReference type="Pfam" id="PF01997">
    <property type="entry name" value="Translin"/>
    <property type="match status" value="1"/>
</dbReference>
<feature type="binding site" evidence="1">
    <location>
        <position position="129"/>
    </location>
    <ligand>
        <name>Mg(2+)</name>
        <dbReference type="ChEBI" id="CHEBI:18420"/>
    </ligand>
</feature>
<reference evidence="3" key="1">
    <citation type="submission" date="2021-05" db="EMBL/GenBank/DDBJ databases">
        <title>Genomic insights into ecological role and evolution of a novel Thermoplasmata order Candidatus Sysuiplasmatales.</title>
        <authorList>
            <person name="Yuan Y."/>
        </authorList>
    </citation>
    <scope>NUCLEOTIDE SEQUENCE</scope>
    <source>
        <strain evidence="3">TUT19-bin139</strain>
        <strain evidence="2">YP2-bin.285</strain>
    </source>
</reference>
<dbReference type="GO" id="GO:0043565">
    <property type="term" value="F:sequence-specific DNA binding"/>
    <property type="evidence" value="ECO:0007669"/>
    <property type="project" value="InterPro"/>
</dbReference>
<gene>
    <name evidence="2" type="ORF">J9259_05775</name>
    <name evidence="3" type="ORF">KIY12_08260</name>
</gene>
<sequence>MVLVNLENVMTEVEKELDERDEIREIAIRKSREIVRNSSDLIYRLHREAEGKDIVEGFRKLKADVMELLTLLEGNSEIYYSGFVEDALQEYVEATLFRCAVTGREMPTHLQMKVDASTYVMGLSDLIGELRRSALDRMLEGNVEAAGRWVEDMDRLFLAISRLHYPSKLTQIRKKQDSARAMLDRTMGELTAAKASHALSGFGKKRKGV</sequence>